<dbReference type="Proteomes" id="UP001642484">
    <property type="component" value="Unassembled WGS sequence"/>
</dbReference>
<dbReference type="PANTHER" id="PTHR42841">
    <property type="entry name" value="AMINE OXIDASE"/>
    <property type="match status" value="1"/>
</dbReference>
<dbReference type="Gene3D" id="3.50.50.60">
    <property type="entry name" value="FAD/NAD(P)-binding domain"/>
    <property type="match status" value="2"/>
</dbReference>
<proteinExistence type="predicted"/>
<dbReference type="SUPFAM" id="SSF51905">
    <property type="entry name" value="FAD/NAD(P)-binding domain"/>
    <property type="match status" value="1"/>
</dbReference>
<feature type="transmembrane region" description="Helical" evidence="1">
    <location>
        <begin position="7"/>
        <end position="25"/>
    </location>
</feature>
<sequence length="501" mass="55288">MRCKSRWLWILSWLQSLVVFPLYVWTISPQLQRGRSIAITRGASKPSMRSPLKTSGKSSNTPRGCCVAVVGAGVAGLVCARRLRQAGIQVEVFEASDAVGGRVRTDTVELPGNAKEEGTFLLDRGFQILIEAYPQVKRQLDLKRLGLRSFAPGAFLAFGKGELRMVSDPIRSPKYILRTITSGIASIKDLLILLLLRFKQVFFEGPYTALEECQGTPPPNTESFMLGKLGLSTVLVDRFLRPFFEAIYVTPLAQQSSACFRFVLRMLAEGRTSLPERGMQAVADQLAEDLLVRLCSPIVEVRPTGVRIDAEWKDFDAVVLAVDLPAARAFLPELDQTDEGTRSSTWYFALPSPPPVSEPLIVLNSTLQTGPDEADLPRLVNVAFPSLVQPSYAPKGWDLAAVTVRGPEKLGFGESWVRHELGCLFGIGSLDAWRLLRVYHLDFHQPAQWPRTLQPRVPVASGIYVCGDHCAEPTLDSAMRSGQRAAEAVLEAIFVADLRRV</sequence>
<gene>
    <name evidence="3" type="ORF">CCMP2556_LOCUS38789</name>
</gene>
<dbReference type="Pfam" id="PF01593">
    <property type="entry name" value="Amino_oxidase"/>
    <property type="match status" value="1"/>
</dbReference>
<evidence type="ECO:0000259" key="2">
    <source>
        <dbReference type="Pfam" id="PF01593"/>
    </source>
</evidence>
<keyword evidence="4" id="KW-1185">Reference proteome</keyword>
<keyword evidence="1" id="KW-1133">Transmembrane helix</keyword>
<organism evidence="3 4">
    <name type="scientific">Durusdinium trenchii</name>
    <dbReference type="NCBI Taxonomy" id="1381693"/>
    <lineage>
        <taxon>Eukaryota</taxon>
        <taxon>Sar</taxon>
        <taxon>Alveolata</taxon>
        <taxon>Dinophyceae</taxon>
        <taxon>Suessiales</taxon>
        <taxon>Symbiodiniaceae</taxon>
        <taxon>Durusdinium</taxon>
    </lineage>
</organism>
<feature type="domain" description="Amine oxidase" evidence="2">
    <location>
        <begin position="74"/>
        <end position="490"/>
    </location>
</feature>
<accession>A0ABP0PRK2</accession>
<evidence type="ECO:0000313" key="4">
    <source>
        <dbReference type="Proteomes" id="UP001642484"/>
    </source>
</evidence>
<protein>
    <recommendedName>
        <fullName evidence="2">Amine oxidase domain-containing protein</fullName>
    </recommendedName>
</protein>
<dbReference type="EMBL" id="CAXAMN010023583">
    <property type="protein sequence ID" value="CAK9078675.1"/>
    <property type="molecule type" value="Genomic_DNA"/>
</dbReference>
<reference evidence="3 4" key="1">
    <citation type="submission" date="2024-02" db="EMBL/GenBank/DDBJ databases">
        <authorList>
            <person name="Chen Y."/>
            <person name="Shah S."/>
            <person name="Dougan E. K."/>
            <person name="Thang M."/>
            <person name="Chan C."/>
        </authorList>
    </citation>
    <scope>NUCLEOTIDE SEQUENCE [LARGE SCALE GENOMIC DNA]</scope>
</reference>
<keyword evidence="1" id="KW-0812">Transmembrane</keyword>
<dbReference type="PRINTS" id="PR00419">
    <property type="entry name" value="ADXRDTASE"/>
</dbReference>
<dbReference type="InterPro" id="IPR002937">
    <property type="entry name" value="Amino_oxidase"/>
</dbReference>
<dbReference type="Gene3D" id="3.90.660.20">
    <property type="entry name" value="Protoporphyrinogen oxidase, mitochondrial, domain 2"/>
    <property type="match status" value="1"/>
</dbReference>
<evidence type="ECO:0000256" key="1">
    <source>
        <dbReference type="SAM" id="Phobius"/>
    </source>
</evidence>
<dbReference type="InterPro" id="IPR036188">
    <property type="entry name" value="FAD/NAD-bd_sf"/>
</dbReference>
<comment type="caution">
    <text evidence="3">The sequence shown here is derived from an EMBL/GenBank/DDBJ whole genome shotgun (WGS) entry which is preliminary data.</text>
</comment>
<dbReference type="Gene3D" id="1.10.3110.10">
    <property type="entry name" value="protoporphyrinogen ix oxidase, domain 3"/>
    <property type="match status" value="1"/>
</dbReference>
<evidence type="ECO:0000313" key="3">
    <source>
        <dbReference type="EMBL" id="CAK9078675.1"/>
    </source>
</evidence>
<name>A0ABP0PRK2_9DINO</name>
<keyword evidence="1" id="KW-0472">Membrane</keyword>